<proteinExistence type="predicted"/>
<keyword evidence="2" id="KW-0732">Signal</keyword>
<keyword evidence="4" id="KW-1185">Reference proteome</keyword>
<feature type="compositionally biased region" description="Low complexity" evidence="1">
    <location>
        <begin position="37"/>
        <end position="111"/>
    </location>
</feature>
<feature type="signal peptide" evidence="2">
    <location>
        <begin position="1"/>
        <end position="24"/>
    </location>
</feature>
<dbReference type="Proteomes" id="UP001139031">
    <property type="component" value="Unassembled WGS sequence"/>
</dbReference>
<feature type="chain" id="PRO_5046151302" evidence="2">
    <location>
        <begin position="25"/>
        <end position="452"/>
    </location>
</feature>
<evidence type="ECO:0000256" key="2">
    <source>
        <dbReference type="SAM" id="SignalP"/>
    </source>
</evidence>
<reference evidence="3" key="1">
    <citation type="submission" date="2021-08" db="EMBL/GenBank/DDBJ databases">
        <authorList>
            <person name="Stevens D.C."/>
        </authorList>
    </citation>
    <scope>NUCLEOTIDE SEQUENCE</scope>
    <source>
        <strain evidence="3">DSM 53165</strain>
    </source>
</reference>
<dbReference type="EMBL" id="JAIRAU010000027">
    <property type="protein sequence ID" value="MBZ5711598.1"/>
    <property type="molecule type" value="Genomic_DNA"/>
</dbReference>
<protein>
    <submittedName>
        <fullName evidence="3">Choice-of-anchor L domain-containing protein</fullName>
    </submittedName>
</protein>
<evidence type="ECO:0000313" key="3">
    <source>
        <dbReference type="EMBL" id="MBZ5711598.1"/>
    </source>
</evidence>
<evidence type="ECO:0000256" key="1">
    <source>
        <dbReference type="SAM" id="MobiDB-lite"/>
    </source>
</evidence>
<dbReference type="PROSITE" id="PS51257">
    <property type="entry name" value="PROKAR_LIPOPROTEIN"/>
    <property type="match status" value="1"/>
</dbReference>
<dbReference type="NCBIfam" id="NF038133">
    <property type="entry name" value="choice_anch_L"/>
    <property type="match status" value="1"/>
</dbReference>
<dbReference type="InterPro" id="IPR049804">
    <property type="entry name" value="Choice_anch_L"/>
</dbReference>
<feature type="region of interest" description="Disordered" evidence="1">
    <location>
        <begin position="20"/>
        <end position="116"/>
    </location>
</feature>
<gene>
    <name evidence="3" type="ORF">K7C98_20345</name>
</gene>
<organism evidence="3 4">
    <name type="scientific">Nannocystis pusilla</name>
    <dbReference type="NCBI Taxonomy" id="889268"/>
    <lineage>
        <taxon>Bacteria</taxon>
        <taxon>Pseudomonadati</taxon>
        <taxon>Myxococcota</taxon>
        <taxon>Polyangia</taxon>
        <taxon>Nannocystales</taxon>
        <taxon>Nannocystaceae</taxon>
        <taxon>Nannocystis</taxon>
    </lineage>
</organism>
<dbReference type="RefSeq" id="WP_224193361.1">
    <property type="nucleotide sequence ID" value="NZ_JAIRAU010000027.1"/>
</dbReference>
<name>A0ABS7TTQ8_9BACT</name>
<evidence type="ECO:0000313" key="4">
    <source>
        <dbReference type="Proteomes" id="UP001139031"/>
    </source>
</evidence>
<accession>A0ABS7TTQ8</accession>
<comment type="caution">
    <text evidence="3">The sequence shown here is derived from an EMBL/GenBank/DDBJ whole genome shotgun (WGS) entry which is preliminary data.</text>
</comment>
<sequence length="452" mass="46789">MRLTQSLARFVAVSFAASMTGACGDDGKQATSGFGQTSTSSASDGSTTTPTTDEPTTTSASTTSSSTSTTTTPTTTEPVTPTEGTSTTSTSSGETTTSTATTDETTGTTGTEECGAPGILLVCDGGDDTDPFHAIGVGCAGAPENTIPIADQVFMSQPIAWRAARGFGSAEDPNTPGELLFRPREGEKFLVLSTGRVANLQPDGVLLEDQSQYDNDNNFNPDLPNELPAPMSPLVGSDGGQGGTPFEGCDGQNDCSDSIAPNWALGQGDPNDVLFGSFAVQVPPGVDGFLFDAVFFSSEYPEFVDDPFNDMFIGWSTSEAYTGNVTFFDGQPFTVTSLAEAMANAGYVEDAPELAGTGFEGHGTTGWVTIQAQVVPGETFTFAFAIMDMGDSSKATVTVVDHWRWDCKGCVPLEVDPLCGTEGHPKCCGLCVDVLDDPLCGTEGHPACCTAG</sequence>